<dbReference type="InterPro" id="IPR008928">
    <property type="entry name" value="6-hairpin_glycosidase_sf"/>
</dbReference>
<evidence type="ECO:0000256" key="10">
    <source>
        <dbReference type="SAM" id="SignalP"/>
    </source>
</evidence>
<feature type="region of interest" description="Disordered" evidence="9">
    <location>
        <begin position="401"/>
        <end position="421"/>
    </location>
</feature>
<keyword evidence="6" id="KW-0325">Glycoprotein</keyword>
<dbReference type="InterPro" id="IPR005198">
    <property type="entry name" value="Glyco_hydro_76"/>
</dbReference>
<dbReference type="EMBL" id="JAADYS010000320">
    <property type="protein sequence ID" value="KAF4470620.1"/>
    <property type="molecule type" value="Genomic_DNA"/>
</dbReference>
<dbReference type="GO" id="GO:0008496">
    <property type="term" value="F:mannan endo-1,6-alpha-mannosidase activity"/>
    <property type="evidence" value="ECO:0007669"/>
    <property type="project" value="UniProtKB-UniRule"/>
</dbReference>
<feature type="signal peptide" evidence="10">
    <location>
        <begin position="1"/>
        <end position="26"/>
    </location>
</feature>
<protein>
    <recommendedName>
        <fullName evidence="3 8">Mannan endo-1,6-alpha-mannosidase</fullName>
        <ecNumber evidence="3 8">3.2.1.101</ecNumber>
    </recommendedName>
</protein>
<reference evidence="11 12" key="1">
    <citation type="submission" date="2020-01" db="EMBL/GenBank/DDBJ databases">
        <title>Identification and distribution of gene clusters putatively required for synthesis of sphingolipid metabolism inhibitors in phylogenetically diverse species of the filamentous fungus Fusarium.</title>
        <authorList>
            <person name="Kim H.-S."/>
            <person name="Busman M."/>
            <person name="Brown D.W."/>
            <person name="Divon H."/>
            <person name="Uhlig S."/>
            <person name="Proctor R.H."/>
        </authorList>
    </citation>
    <scope>NUCLEOTIDE SEQUENCE [LARGE SCALE GENOMIC DNA]</scope>
    <source>
        <strain evidence="11 12">NRRL 20459</strain>
    </source>
</reference>
<dbReference type="OrthoDB" id="4187847at2759"/>
<evidence type="ECO:0000256" key="3">
    <source>
        <dbReference type="ARBA" id="ARBA00012350"/>
    </source>
</evidence>
<sequence length="456" mass="49121">MVAMRTRTSSALTTGLLLLASHSSTARSLSTSSVQNVVKTSKFLASELVSFYDGYEDGQTPGLLPQRTQNTTGYSFGQSAAFMHTYIHYWHMTADETYNDAVSDGILHQIGDDDGVFTPKNQTKVTNLDQCLWALTAMSAAEFGFPSSSPATADWFDLADGVFEEQVSQWEIERKYGACGGGIREKVAKTDGANVTSTLPTACFFNLAAHLARYTNKTSYGEWADKSWDWLHNSSSSDNDALEISVYSDGECGKVDNSTSSLQHTLLAEGAAFMEYYTNGTWDWYIRADEFINSTLSTYFPGGVFTEAECDLSDCNAWSTSNGLVHQKLAVTAQILTNATDSIVPVLRTSAKAALNKCRTGKTGTKCDWSRQVGSGKGDDAMEPMGTLSAVLSLLTRYVEGPSTAESGSPAAGPSNEPVDREDVVYPDISTRSSADCTSPSILALVGLAACAFLVM</sequence>
<proteinExistence type="inferred from homology"/>
<evidence type="ECO:0000256" key="7">
    <source>
        <dbReference type="ARBA" id="ARBA00023295"/>
    </source>
</evidence>
<evidence type="ECO:0000256" key="1">
    <source>
        <dbReference type="ARBA" id="ARBA00001452"/>
    </source>
</evidence>
<evidence type="ECO:0000313" key="12">
    <source>
        <dbReference type="Proteomes" id="UP000554235"/>
    </source>
</evidence>
<evidence type="ECO:0000256" key="6">
    <source>
        <dbReference type="ARBA" id="ARBA00023180"/>
    </source>
</evidence>
<comment type="similarity">
    <text evidence="2 8">Belongs to the glycosyl hydrolase 76 family.</text>
</comment>
<feature type="chain" id="PRO_5034462133" description="Mannan endo-1,6-alpha-mannosidase" evidence="10">
    <location>
        <begin position="27"/>
        <end position="456"/>
    </location>
</feature>
<accession>A0A8H4LJA4</accession>
<evidence type="ECO:0000256" key="5">
    <source>
        <dbReference type="ARBA" id="ARBA00022801"/>
    </source>
</evidence>
<dbReference type="EC" id="3.2.1.101" evidence="3 8"/>
<evidence type="ECO:0000256" key="8">
    <source>
        <dbReference type="PIRNR" id="PIRNR016302"/>
    </source>
</evidence>
<dbReference type="PIRSF" id="PIRSF016302">
    <property type="entry name" value="Man_a_manosd"/>
    <property type="match status" value="1"/>
</dbReference>
<gene>
    <name evidence="11" type="ORF">FALBO_2486</name>
</gene>
<evidence type="ECO:0000256" key="9">
    <source>
        <dbReference type="SAM" id="MobiDB-lite"/>
    </source>
</evidence>
<keyword evidence="4 10" id="KW-0732">Signal</keyword>
<evidence type="ECO:0000256" key="2">
    <source>
        <dbReference type="ARBA" id="ARBA00009699"/>
    </source>
</evidence>
<keyword evidence="5 8" id="KW-0378">Hydrolase</keyword>
<dbReference type="Gene3D" id="1.50.10.20">
    <property type="match status" value="1"/>
</dbReference>
<dbReference type="SUPFAM" id="SSF48208">
    <property type="entry name" value="Six-hairpin glycosidases"/>
    <property type="match status" value="1"/>
</dbReference>
<keyword evidence="12" id="KW-1185">Reference proteome</keyword>
<dbReference type="GO" id="GO:0009272">
    <property type="term" value="P:fungal-type cell wall biogenesis"/>
    <property type="evidence" value="ECO:0007669"/>
    <property type="project" value="TreeGrafter"/>
</dbReference>
<evidence type="ECO:0000313" key="11">
    <source>
        <dbReference type="EMBL" id="KAF4470620.1"/>
    </source>
</evidence>
<name>A0A8H4LJA4_9HYPO</name>
<dbReference type="Pfam" id="PF03663">
    <property type="entry name" value="Glyco_hydro_76"/>
    <property type="match status" value="1"/>
</dbReference>
<keyword evidence="7 8" id="KW-0326">Glycosidase</keyword>
<dbReference type="PANTHER" id="PTHR12145:SF36">
    <property type="entry name" value="MANNAN ENDO-1,6-ALPHA-MANNOSIDASE DCW1"/>
    <property type="match status" value="1"/>
</dbReference>
<comment type="caution">
    <text evidence="11">The sequence shown here is derived from an EMBL/GenBank/DDBJ whole genome shotgun (WGS) entry which is preliminary data.</text>
</comment>
<dbReference type="PANTHER" id="PTHR12145">
    <property type="entry name" value="MANNAN ENDO-1,6-ALPHA-MANNOSIDASE DCW1"/>
    <property type="match status" value="1"/>
</dbReference>
<dbReference type="GO" id="GO:0016052">
    <property type="term" value="P:carbohydrate catabolic process"/>
    <property type="evidence" value="ECO:0007669"/>
    <property type="project" value="InterPro"/>
</dbReference>
<dbReference type="Proteomes" id="UP000554235">
    <property type="component" value="Unassembled WGS sequence"/>
</dbReference>
<organism evidence="11 12">
    <name type="scientific">Fusarium albosuccineum</name>
    <dbReference type="NCBI Taxonomy" id="1237068"/>
    <lineage>
        <taxon>Eukaryota</taxon>
        <taxon>Fungi</taxon>
        <taxon>Dikarya</taxon>
        <taxon>Ascomycota</taxon>
        <taxon>Pezizomycotina</taxon>
        <taxon>Sordariomycetes</taxon>
        <taxon>Hypocreomycetidae</taxon>
        <taxon>Hypocreales</taxon>
        <taxon>Nectriaceae</taxon>
        <taxon>Fusarium</taxon>
        <taxon>Fusarium decemcellulare species complex</taxon>
    </lineage>
</organism>
<dbReference type="InterPro" id="IPR014480">
    <property type="entry name" value="Mannan-1_6-alpha_mannosidase"/>
</dbReference>
<dbReference type="AlphaFoldDB" id="A0A8H4LJA4"/>
<evidence type="ECO:0000256" key="4">
    <source>
        <dbReference type="ARBA" id="ARBA00022729"/>
    </source>
</evidence>
<comment type="catalytic activity">
    <reaction evidence="1 8">
        <text>Random hydrolysis of (1-&gt;6)-alpha-D-mannosidic linkages in unbranched (1-&gt;6)-mannans.</text>
        <dbReference type="EC" id="3.2.1.101"/>
    </reaction>
</comment>